<protein>
    <submittedName>
        <fullName evidence="1">Uncharacterized protein</fullName>
    </submittedName>
</protein>
<name>A0A397UXN0_9GLOM</name>
<accession>A0A397UXN0</accession>
<evidence type="ECO:0000313" key="2">
    <source>
        <dbReference type="Proteomes" id="UP000266673"/>
    </source>
</evidence>
<proteinExistence type="predicted"/>
<dbReference type="OrthoDB" id="2422453at2759"/>
<reference evidence="1 2" key="1">
    <citation type="submission" date="2018-06" db="EMBL/GenBank/DDBJ databases">
        <title>Comparative genomics reveals the genomic features of Rhizophagus irregularis, R. cerebriforme, R. diaphanum and Gigaspora rosea, and their symbiotic lifestyle signature.</title>
        <authorList>
            <person name="Morin E."/>
            <person name="San Clemente H."/>
            <person name="Chen E.C.H."/>
            <person name="De La Providencia I."/>
            <person name="Hainaut M."/>
            <person name="Kuo A."/>
            <person name="Kohler A."/>
            <person name="Murat C."/>
            <person name="Tang N."/>
            <person name="Roy S."/>
            <person name="Loubradou J."/>
            <person name="Henrissat B."/>
            <person name="Grigoriev I.V."/>
            <person name="Corradi N."/>
            <person name="Roux C."/>
            <person name="Martin F.M."/>
        </authorList>
    </citation>
    <scope>NUCLEOTIDE SEQUENCE [LARGE SCALE GENOMIC DNA]</scope>
    <source>
        <strain evidence="1 2">DAOM 194757</strain>
    </source>
</reference>
<dbReference type="Proteomes" id="UP000266673">
    <property type="component" value="Unassembled WGS sequence"/>
</dbReference>
<keyword evidence="2" id="KW-1185">Reference proteome</keyword>
<gene>
    <name evidence="1" type="ORF">C2G38_2042202</name>
</gene>
<organism evidence="1 2">
    <name type="scientific">Gigaspora rosea</name>
    <dbReference type="NCBI Taxonomy" id="44941"/>
    <lineage>
        <taxon>Eukaryota</taxon>
        <taxon>Fungi</taxon>
        <taxon>Fungi incertae sedis</taxon>
        <taxon>Mucoromycota</taxon>
        <taxon>Glomeromycotina</taxon>
        <taxon>Glomeromycetes</taxon>
        <taxon>Diversisporales</taxon>
        <taxon>Gigasporaceae</taxon>
        <taxon>Gigaspora</taxon>
    </lineage>
</organism>
<dbReference type="STRING" id="44941.A0A397UXN0"/>
<dbReference type="EMBL" id="QKWP01001074">
    <property type="protein sequence ID" value="RIB11996.1"/>
    <property type="molecule type" value="Genomic_DNA"/>
</dbReference>
<comment type="caution">
    <text evidence="1">The sequence shown here is derived from an EMBL/GenBank/DDBJ whole genome shotgun (WGS) entry which is preliminary data.</text>
</comment>
<sequence>MEEDNYKMLVKYLTDLSMPPEYDGIQTRKLKAQARYFFVQEGILYRKTKSETLSPLQVVQRRKVKLILDAIHESTIGGHMDLNRGDSRDPFMLFEIPGEDWDRKLDHFCRKLLELNTQKKSNAQILEAYYQMGTILAEKEWNDATKKKLNFYFWIEKRKSVWKISKRVYQLFNARGEEYLYLVEHINITILEKMYDEDFTDRLLPEAQIRRQDELYYSLDDSQELISPSKELCYD</sequence>
<dbReference type="AlphaFoldDB" id="A0A397UXN0"/>
<evidence type="ECO:0000313" key="1">
    <source>
        <dbReference type="EMBL" id="RIB11996.1"/>
    </source>
</evidence>